<feature type="transmembrane region" description="Helical" evidence="9">
    <location>
        <begin position="428"/>
        <end position="447"/>
    </location>
</feature>
<dbReference type="CDD" id="cd00051">
    <property type="entry name" value="EFh"/>
    <property type="match status" value="1"/>
</dbReference>
<dbReference type="Gene3D" id="1.10.238.10">
    <property type="entry name" value="EF-hand"/>
    <property type="match status" value="1"/>
</dbReference>
<gene>
    <name evidence="12" type="ORF">C1H46_009469</name>
</gene>
<dbReference type="GO" id="GO:0016020">
    <property type="term" value="C:membrane"/>
    <property type="evidence" value="ECO:0007669"/>
    <property type="project" value="InterPro"/>
</dbReference>
<feature type="chain" id="PRO_5021991443" description="EF-hand domain-containing protein" evidence="10">
    <location>
        <begin position="23"/>
        <end position="568"/>
    </location>
</feature>
<comment type="caution">
    <text evidence="12">The sequence shown here is derived from an EMBL/GenBank/DDBJ whole genome shotgun (WGS) entry which is preliminary data.</text>
</comment>
<dbReference type="SMART" id="SM00054">
    <property type="entry name" value="EFh"/>
    <property type="match status" value="2"/>
</dbReference>
<dbReference type="Pfam" id="PF01699">
    <property type="entry name" value="Na_Ca_ex"/>
    <property type="match status" value="2"/>
</dbReference>
<dbReference type="GO" id="GO:0006874">
    <property type="term" value="P:intracellular calcium ion homeostasis"/>
    <property type="evidence" value="ECO:0007669"/>
    <property type="project" value="TreeGrafter"/>
</dbReference>
<feature type="transmembrane region" description="Helical" evidence="9">
    <location>
        <begin position="83"/>
        <end position="104"/>
    </location>
</feature>
<dbReference type="GO" id="GO:0005509">
    <property type="term" value="F:calcium ion binding"/>
    <property type="evidence" value="ECO:0007669"/>
    <property type="project" value="InterPro"/>
</dbReference>
<dbReference type="InterPro" id="IPR011992">
    <property type="entry name" value="EF-hand-dom_pair"/>
</dbReference>
<dbReference type="Proteomes" id="UP000315295">
    <property type="component" value="Unassembled WGS sequence"/>
</dbReference>
<evidence type="ECO:0000256" key="5">
    <source>
        <dbReference type="ARBA" id="ARBA00022837"/>
    </source>
</evidence>
<feature type="transmembrane region" description="Helical" evidence="9">
    <location>
        <begin position="159"/>
        <end position="179"/>
    </location>
</feature>
<reference evidence="12 13" key="1">
    <citation type="journal article" date="2019" name="G3 (Bethesda)">
        <title>Sequencing of a Wild Apple (Malus baccata) Genome Unravels the Differences Between Cultivated and Wild Apple Species Regarding Disease Resistance and Cold Tolerance.</title>
        <authorList>
            <person name="Chen X."/>
        </authorList>
    </citation>
    <scope>NUCLEOTIDE SEQUENCE [LARGE SCALE GENOMIC DNA]</scope>
    <source>
        <strain evidence="13">cv. Shandingzi</strain>
        <tissue evidence="12">Leaves</tissue>
    </source>
</reference>
<evidence type="ECO:0000256" key="9">
    <source>
        <dbReference type="SAM" id="Phobius"/>
    </source>
</evidence>
<evidence type="ECO:0000256" key="7">
    <source>
        <dbReference type="ARBA" id="ARBA00023065"/>
    </source>
</evidence>
<sequence>MSNTLLFHRLFFFLILCGGAAAGRNISRPQSSPHDVNVSDGVHRRSNNSTVPYLTLNRPGDIAAEVEGECEETYGFLPCTDSVLGNLFLILVYGYLMYLAATYLSNGSELLLEILGPGIVGGLFLPVLGSLPDAILILVSGLSGSKETAQSQVSVGMGLLAGSTVLILTLIWGSCVVVGKCDIRNSVAIDNKDTKGFSLTGSGVSTDIWTSYAARIMTISILPFIIVQLPAVINSKSGSQIAVLVALVISVALFISYCLYQVFQPWIQRRRIAYAKHKHVISGILQHLKMRFGSLLTDDGEPNEENIIKLFYAMDQNGDGHISGNELRAMIVGLKFDEIELDKNDAVEKVMNDFDTSHDSQIDKNEFLFGISKWIHEAKRSGDDNDHRTMKFLFDFHSKTKQEHDLLGGQSDEIIEGVENPKWTTFKAVLMLLIGTLIAAAAADPLIDVVDNFSTATGIPTFFISFIALPLATSCEAVSAILTFSQLYGSATMNNVMCLSVFLALVYFRELTWDFSAEVLIILIVCIVMGVFCSFRTVFPLWTSSIAFLLYPFSIALIYVLDYILGWS</sequence>
<feature type="domain" description="EF-hand" evidence="11">
    <location>
        <begin position="302"/>
        <end position="337"/>
    </location>
</feature>
<feature type="transmembrane region" description="Helical" evidence="9">
    <location>
        <begin position="111"/>
        <end position="139"/>
    </location>
</feature>
<dbReference type="EMBL" id="VIEB01000131">
    <property type="protein sequence ID" value="TQE04998.1"/>
    <property type="molecule type" value="Genomic_DNA"/>
</dbReference>
<dbReference type="PANTHER" id="PTHR31503">
    <property type="entry name" value="VACUOLAR CALCIUM ION TRANSPORTER"/>
    <property type="match status" value="1"/>
</dbReference>
<organism evidence="12 13">
    <name type="scientific">Malus baccata</name>
    <name type="common">Siberian crab apple</name>
    <name type="synonym">Pyrus baccata</name>
    <dbReference type="NCBI Taxonomy" id="106549"/>
    <lineage>
        <taxon>Eukaryota</taxon>
        <taxon>Viridiplantae</taxon>
        <taxon>Streptophyta</taxon>
        <taxon>Embryophyta</taxon>
        <taxon>Tracheophyta</taxon>
        <taxon>Spermatophyta</taxon>
        <taxon>Magnoliopsida</taxon>
        <taxon>eudicotyledons</taxon>
        <taxon>Gunneridae</taxon>
        <taxon>Pentapetalae</taxon>
        <taxon>rosids</taxon>
        <taxon>fabids</taxon>
        <taxon>Rosales</taxon>
        <taxon>Rosaceae</taxon>
        <taxon>Amygdaloideae</taxon>
        <taxon>Maleae</taxon>
        <taxon>Malus</taxon>
    </lineage>
</organism>
<protein>
    <recommendedName>
        <fullName evidence="11">EF-hand domain-containing protein</fullName>
    </recommendedName>
</protein>
<evidence type="ECO:0000313" key="12">
    <source>
        <dbReference type="EMBL" id="TQE04998.1"/>
    </source>
</evidence>
<keyword evidence="3" id="KW-0050">Antiport</keyword>
<dbReference type="GO" id="GO:0015369">
    <property type="term" value="F:calcium:proton antiporter activity"/>
    <property type="evidence" value="ECO:0007669"/>
    <property type="project" value="TreeGrafter"/>
</dbReference>
<feature type="transmembrane region" description="Helical" evidence="9">
    <location>
        <begin position="546"/>
        <end position="565"/>
    </location>
</feature>
<dbReference type="Pfam" id="PF13499">
    <property type="entry name" value="EF-hand_7"/>
    <property type="match status" value="1"/>
</dbReference>
<evidence type="ECO:0000256" key="4">
    <source>
        <dbReference type="ARBA" id="ARBA00022692"/>
    </source>
</evidence>
<keyword evidence="10" id="KW-0732">Signal</keyword>
<keyword evidence="7" id="KW-0406">Ion transport</keyword>
<feature type="transmembrane region" description="Helical" evidence="9">
    <location>
        <begin position="459"/>
        <end position="484"/>
    </location>
</feature>
<keyword evidence="2" id="KW-0813">Transport</keyword>
<accession>A0A540N1Q7</accession>
<dbReference type="SUPFAM" id="SSF47473">
    <property type="entry name" value="EF-hand"/>
    <property type="match status" value="1"/>
</dbReference>
<proteinExistence type="predicted"/>
<evidence type="ECO:0000313" key="13">
    <source>
        <dbReference type="Proteomes" id="UP000315295"/>
    </source>
</evidence>
<dbReference type="AlphaFoldDB" id="A0A540N1Q7"/>
<feature type="transmembrane region" description="Helical" evidence="9">
    <location>
        <begin position="491"/>
        <end position="508"/>
    </location>
</feature>
<evidence type="ECO:0000259" key="11">
    <source>
        <dbReference type="PROSITE" id="PS50222"/>
    </source>
</evidence>
<dbReference type="STRING" id="106549.A0A540N1Q7"/>
<evidence type="ECO:0000256" key="10">
    <source>
        <dbReference type="SAM" id="SignalP"/>
    </source>
</evidence>
<evidence type="ECO:0000256" key="2">
    <source>
        <dbReference type="ARBA" id="ARBA00022448"/>
    </source>
</evidence>
<dbReference type="PROSITE" id="PS50222">
    <property type="entry name" value="EF_HAND_2"/>
    <property type="match status" value="2"/>
</dbReference>
<evidence type="ECO:0000256" key="3">
    <source>
        <dbReference type="ARBA" id="ARBA00022449"/>
    </source>
</evidence>
<feature type="signal peptide" evidence="10">
    <location>
        <begin position="1"/>
        <end position="22"/>
    </location>
</feature>
<comment type="subcellular location">
    <subcellularLocation>
        <location evidence="1">Endomembrane system</location>
        <topology evidence="1">Multi-pass membrane protein</topology>
    </subcellularLocation>
</comment>
<dbReference type="PANTHER" id="PTHR31503:SF36">
    <property type="entry name" value="SODIUM_CALCIUM EXCHANGER MEMBRANE REGION DOMAIN-CONTAINING PROTEIN"/>
    <property type="match status" value="1"/>
</dbReference>
<keyword evidence="5" id="KW-0106">Calcium</keyword>
<evidence type="ECO:0000256" key="1">
    <source>
        <dbReference type="ARBA" id="ARBA00004127"/>
    </source>
</evidence>
<keyword evidence="4 9" id="KW-0812">Transmembrane</keyword>
<feature type="transmembrane region" description="Helical" evidence="9">
    <location>
        <begin position="520"/>
        <end position="539"/>
    </location>
</feature>
<keyword evidence="13" id="KW-1185">Reference proteome</keyword>
<dbReference type="InterPro" id="IPR002048">
    <property type="entry name" value="EF_hand_dom"/>
</dbReference>
<feature type="transmembrane region" description="Helical" evidence="9">
    <location>
        <begin position="212"/>
        <end position="233"/>
    </location>
</feature>
<keyword evidence="8 9" id="KW-0472">Membrane</keyword>
<evidence type="ECO:0000256" key="8">
    <source>
        <dbReference type="ARBA" id="ARBA00023136"/>
    </source>
</evidence>
<feature type="domain" description="EF-hand" evidence="11">
    <location>
        <begin position="342"/>
        <end position="377"/>
    </location>
</feature>
<dbReference type="InterPro" id="IPR004713">
    <property type="entry name" value="CaH_exchang"/>
</dbReference>
<feature type="transmembrane region" description="Helical" evidence="9">
    <location>
        <begin position="239"/>
        <end position="260"/>
    </location>
</feature>
<evidence type="ECO:0000256" key="6">
    <source>
        <dbReference type="ARBA" id="ARBA00022989"/>
    </source>
</evidence>
<dbReference type="InterPro" id="IPR018247">
    <property type="entry name" value="EF_Hand_1_Ca_BS"/>
</dbReference>
<keyword evidence="6 9" id="KW-1133">Transmembrane helix</keyword>
<dbReference type="GO" id="GO:0012505">
    <property type="term" value="C:endomembrane system"/>
    <property type="evidence" value="ECO:0007669"/>
    <property type="project" value="UniProtKB-SubCell"/>
</dbReference>
<dbReference type="PROSITE" id="PS00018">
    <property type="entry name" value="EF_HAND_1"/>
    <property type="match status" value="1"/>
</dbReference>
<name>A0A540N1Q7_MALBA</name>
<dbReference type="InterPro" id="IPR004837">
    <property type="entry name" value="NaCa_Exmemb"/>
</dbReference>